<evidence type="ECO:0000256" key="12">
    <source>
        <dbReference type="ARBA" id="ARBA00049506"/>
    </source>
</evidence>
<comment type="pathway">
    <text evidence="2 14">Protein modification; protein glycosylation.</text>
</comment>
<comment type="similarity">
    <text evidence="13">Belongs to the glycosyltransferase ALG3 family.</text>
</comment>
<evidence type="ECO:0000256" key="11">
    <source>
        <dbReference type="ARBA" id="ARBA00044743"/>
    </source>
</evidence>
<comment type="caution">
    <text evidence="15">The sequence shown here is derived from an EMBL/GenBank/DDBJ whole genome shotgun (WGS) entry which is preliminary data.</text>
</comment>
<comment type="subcellular location">
    <subcellularLocation>
        <location evidence="1 14">Endoplasmic reticulum membrane</location>
        <topology evidence="1 14">Multi-pass membrane protein</topology>
    </subcellularLocation>
</comment>
<evidence type="ECO:0000256" key="4">
    <source>
        <dbReference type="ARBA" id="ARBA00015561"/>
    </source>
</evidence>
<keyword evidence="16" id="KW-1185">Reference proteome</keyword>
<dbReference type="HOGENOM" id="CLU_035382_3_0_1"/>
<dbReference type="VEuPathDB" id="FungiDB:PNEG_00301"/>
<evidence type="ECO:0000256" key="9">
    <source>
        <dbReference type="ARBA" id="ARBA00022989"/>
    </source>
</evidence>
<dbReference type="GO" id="GO:0005789">
    <property type="term" value="C:endoplasmic reticulum membrane"/>
    <property type="evidence" value="ECO:0007669"/>
    <property type="project" value="UniProtKB-SubCell"/>
</dbReference>
<dbReference type="PANTHER" id="PTHR12646">
    <property type="entry name" value="NOT56 - RELATED"/>
    <property type="match status" value="1"/>
</dbReference>
<evidence type="ECO:0000256" key="10">
    <source>
        <dbReference type="ARBA" id="ARBA00023136"/>
    </source>
</evidence>
<dbReference type="EMBL" id="AFWA02000001">
    <property type="protein sequence ID" value="EMR11271.1"/>
    <property type="molecule type" value="Genomic_DNA"/>
</dbReference>
<dbReference type="EC" id="2.4.1.258" evidence="3 14"/>
<keyword evidence="7 14" id="KW-0812">Transmembrane</keyword>
<feature type="transmembrane region" description="Helical" evidence="14">
    <location>
        <begin position="326"/>
        <end position="345"/>
    </location>
</feature>
<sequence length="410" mass="48810">MIKSYLFFFIKTYHKARSILHGSSYAYYVSLSLLFLDAFFCLVILLKIPYTEIDWNTYMSQVSIYLSGERNYVNIKGDTGPVVYPSGFLYLYSVLYKLTDGGINIARAQYIFMLVYLLTLFFIFKIYYTIKAPLYTYFMLIFSKRLHSIYLLRLFNDCWAMLFSYIGIYAYVRNSWTLGTFFFGIALGIKMNVLLFFPAIVMILFQILGLRRMLYHFFLIFCIQTLLFIPFISYKKEYISRAFDFSRVFLYEWTVNWKFLSEDIFFSKEFSLLLLFIHVLILFVFSNTLWNRISGRSLKELALSLLNTKTLFINNVYKASFQTQRLIVIILFTSNLIGVLCARSLHYQFYSWFAWTIPYILSQTRIHPFLQFFIWALQEYAWNIYPSTTYSSIIVIMVLVSVLFLLLIRC</sequence>
<keyword evidence="6 14" id="KW-0808">Transferase</keyword>
<dbReference type="Proteomes" id="UP000011958">
    <property type="component" value="Unassembled WGS sequence"/>
</dbReference>
<dbReference type="UniPathway" id="UPA00378"/>
<feature type="transmembrane region" description="Helical" evidence="14">
    <location>
        <begin position="178"/>
        <end position="205"/>
    </location>
</feature>
<dbReference type="AlphaFoldDB" id="M7NVY2"/>
<feature type="transmembrane region" description="Helical" evidence="14">
    <location>
        <begin position="25"/>
        <end position="46"/>
    </location>
</feature>
<name>M7NVY2_PNEMU</name>
<feature type="transmembrane region" description="Helical" evidence="14">
    <location>
        <begin position="217"/>
        <end position="234"/>
    </location>
</feature>
<accession>M7NVY2</accession>
<dbReference type="Pfam" id="PF05208">
    <property type="entry name" value="ALG3"/>
    <property type="match status" value="1"/>
</dbReference>
<feature type="transmembrane region" description="Helical" evidence="14">
    <location>
        <begin position="150"/>
        <end position="172"/>
    </location>
</feature>
<evidence type="ECO:0000256" key="14">
    <source>
        <dbReference type="RuleBase" id="RU364047"/>
    </source>
</evidence>
<proteinExistence type="inferred from homology"/>
<evidence type="ECO:0000313" key="16">
    <source>
        <dbReference type="Proteomes" id="UP000011958"/>
    </source>
</evidence>
<dbReference type="GO" id="GO:0006488">
    <property type="term" value="P:dolichol-linked oligosaccharide biosynthetic process"/>
    <property type="evidence" value="ECO:0007669"/>
    <property type="project" value="EnsemblFungi"/>
</dbReference>
<feature type="transmembrane region" description="Helical" evidence="14">
    <location>
        <begin position="270"/>
        <end position="290"/>
    </location>
</feature>
<evidence type="ECO:0000256" key="13">
    <source>
        <dbReference type="ARBA" id="ARBA00093457"/>
    </source>
</evidence>
<keyword evidence="9 14" id="KW-1133">Transmembrane helix</keyword>
<dbReference type="STRING" id="1069680.M7NVY2"/>
<dbReference type="GeneID" id="19893999"/>
<dbReference type="PANTHER" id="PTHR12646:SF0">
    <property type="entry name" value="DOL-P-MAN:MAN(5)GLCNAC(2)-PP-DOL ALPHA-1,3-MANNOSYLTRANSFERASE"/>
    <property type="match status" value="1"/>
</dbReference>
<evidence type="ECO:0000256" key="2">
    <source>
        <dbReference type="ARBA" id="ARBA00004922"/>
    </source>
</evidence>
<keyword evidence="10 14" id="KW-0472">Membrane</keyword>
<reference evidence="16" key="1">
    <citation type="journal article" date="2016" name="Nat. Commun.">
        <title>Genome analysis of three Pneumocystis species reveals adaptation mechanisms to life exclusively in mammalian hosts.</title>
        <authorList>
            <person name="Ma L."/>
            <person name="Chen Z."/>
            <person name="Huang D.W."/>
            <person name="Kutty G."/>
            <person name="Ishihara M."/>
            <person name="Wang H."/>
            <person name="Abouelleil A."/>
            <person name="Bishop L."/>
            <person name="Davey E."/>
            <person name="Deng R."/>
            <person name="Deng X."/>
            <person name="Fan L."/>
            <person name="Fantoni G."/>
            <person name="Fitzgerald M."/>
            <person name="Gogineni E."/>
            <person name="Goldberg J.M."/>
            <person name="Handley G."/>
            <person name="Hu X."/>
            <person name="Huber C."/>
            <person name="Jiao X."/>
            <person name="Jones K."/>
            <person name="Levin J.Z."/>
            <person name="Liu Y."/>
            <person name="Macdonald P."/>
            <person name="Melnikov A."/>
            <person name="Raley C."/>
            <person name="Sassi M."/>
            <person name="Sherman B.T."/>
            <person name="Song X."/>
            <person name="Sykes S."/>
            <person name="Tran B."/>
            <person name="Walsh L."/>
            <person name="Xia Y."/>
            <person name="Yang J."/>
            <person name="Young S."/>
            <person name="Zeng Q."/>
            <person name="Zheng X."/>
            <person name="Stephens R."/>
            <person name="Nusbaum C."/>
            <person name="Birren B.W."/>
            <person name="Azadi P."/>
            <person name="Lempicki R.A."/>
            <person name="Cuomo C.A."/>
            <person name="Kovacs J.A."/>
        </authorList>
    </citation>
    <scope>NUCLEOTIDE SEQUENCE [LARGE SCALE GENOMIC DNA]</scope>
    <source>
        <strain evidence="16">B123</strain>
    </source>
</reference>
<comment type="catalytic activity">
    <reaction evidence="12 14">
        <text>an alpha-D-Man-(1-&gt;2)-alpha-D-Man-(1-&gt;2)-alpha-D-Man-(1-&gt;3)-[alpha-D-Man-(1-&gt;6)]-beta-D-Man-(1-&gt;4)-beta-D-GlcNAc-(1-&gt;4)-alpha-D-GlcNAc-diphospho-di-trans,poly-cis-dolichol + a di-trans,poly-cis-dolichyl beta-D-mannosyl phosphate = an alpha-D-Man-(1-&gt;2)-alpha-D-Man-(1-&gt;2)-alpha-D-Man-(1-&gt;3)-[alpha-D-Man-(1-&gt;3)-alpha-D-Man-(1-&gt;6)]-beta-D-Man-(1-&gt;4)-beta-D-GlcNAc-(1-&gt;4)-alpha-D-GlcNAc-diphospho-di-trans,poly-cis-dolichol + a di-trans,poly-cis-dolichyl phosphate + H(+)</text>
        <dbReference type="Rhea" id="RHEA:29527"/>
        <dbReference type="Rhea" id="RHEA-COMP:19498"/>
        <dbReference type="Rhea" id="RHEA-COMP:19501"/>
        <dbReference type="Rhea" id="RHEA-COMP:19516"/>
        <dbReference type="Rhea" id="RHEA-COMP:19517"/>
        <dbReference type="ChEBI" id="CHEBI:15378"/>
        <dbReference type="ChEBI" id="CHEBI:57683"/>
        <dbReference type="ChEBI" id="CHEBI:58211"/>
        <dbReference type="ChEBI" id="CHEBI:132515"/>
        <dbReference type="ChEBI" id="CHEBI:132516"/>
        <dbReference type="EC" id="2.4.1.258"/>
    </reaction>
    <physiologicalReaction direction="left-to-right" evidence="12 14">
        <dbReference type="Rhea" id="RHEA:29528"/>
    </physiologicalReaction>
</comment>
<evidence type="ECO:0000256" key="6">
    <source>
        <dbReference type="ARBA" id="ARBA00022679"/>
    </source>
</evidence>
<gene>
    <name evidence="15" type="ORF">PNEG_00301</name>
</gene>
<evidence type="ECO:0000256" key="7">
    <source>
        <dbReference type="ARBA" id="ARBA00022692"/>
    </source>
</evidence>
<keyword evidence="8 14" id="KW-0256">Endoplasmic reticulum</keyword>
<dbReference type="GO" id="GO:0052925">
    <property type="term" value="F:dol-P-Man:Man(5)GlcNAc(2)-PP-Dol alpha-1,3-mannosyltransferase activity"/>
    <property type="evidence" value="ECO:0007669"/>
    <property type="project" value="UniProtKB-EC"/>
</dbReference>
<evidence type="ECO:0000256" key="3">
    <source>
        <dbReference type="ARBA" id="ARBA00011964"/>
    </source>
</evidence>
<dbReference type="eggNOG" id="KOG2762">
    <property type="taxonomic scope" value="Eukaryota"/>
</dbReference>
<feature type="transmembrane region" description="Helical" evidence="14">
    <location>
        <begin position="389"/>
        <end position="408"/>
    </location>
</feature>
<dbReference type="OMA" id="PERYGIH"/>
<evidence type="ECO:0000256" key="8">
    <source>
        <dbReference type="ARBA" id="ARBA00022824"/>
    </source>
</evidence>
<evidence type="ECO:0000256" key="5">
    <source>
        <dbReference type="ARBA" id="ARBA00022676"/>
    </source>
</evidence>
<keyword evidence="5 14" id="KW-0328">Glycosyltransferase</keyword>
<dbReference type="InterPro" id="IPR007873">
    <property type="entry name" value="Glycosyltransferase_ALG3"/>
</dbReference>
<dbReference type="OrthoDB" id="20028at2759"/>
<evidence type="ECO:0000256" key="1">
    <source>
        <dbReference type="ARBA" id="ARBA00004477"/>
    </source>
</evidence>
<comment type="function">
    <text evidence="11 14">Dol-P-Man:Man(5)GlcNAc(2)-PP-Dol alpha-1,3-mannosyltransferase that operates in the biosynthetic pathway of dolichol-linked oligosaccharides, the glycan precursors employed in protein asparagine (N)-glycosylation. The assembly of dolichol-linked oligosaccharides begins on the cytosolic side of the endoplasmic reticulum membrane and finishes in its lumen. The sequential addition of sugars to dolichol pyrophosphate produces dolichol-linked oligosaccharides containing fourteen sugars, including two GlcNAcs, nine mannoses and three glucoses. Once assembled, the oligosaccharide is transferred from the lipid to nascent proteins by oligosaccharyltransferases. In the lumen of the endoplasmic reticulum, adds the first dolichyl beta-D-mannosyl phosphate derived mannose in an alpha-1,3 linkage to Man(5)GlcNAc(2)-PP-dolichol to produce Man(6)GlcNAc(2)-PP-dolichol.</text>
</comment>
<evidence type="ECO:0000313" key="15">
    <source>
        <dbReference type="EMBL" id="EMR11271.1"/>
    </source>
</evidence>
<organism evidence="15 16">
    <name type="scientific">Pneumocystis murina (strain B123)</name>
    <name type="common">Mouse pneumocystis pneumonia agent</name>
    <name type="synonym">Pneumocystis carinii f. sp. muris</name>
    <dbReference type="NCBI Taxonomy" id="1069680"/>
    <lineage>
        <taxon>Eukaryota</taxon>
        <taxon>Fungi</taxon>
        <taxon>Dikarya</taxon>
        <taxon>Ascomycota</taxon>
        <taxon>Taphrinomycotina</taxon>
        <taxon>Pneumocystomycetes</taxon>
        <taxon>Pneumocystaceae</taxon>
        <taxon>Pneumocystis</taxon>
    </lineage>
</organism>
<dbReference type="GO" id="GO:0018279">
    <property type="term" value="P:protein N-linked glycosylation via asparagine"/>
    <property type="evidence" value="ECO:0007669"/>
    <property type="project" value="EnsemblFungi"/>
</dbReference>
<protein>
    <recommendedName>
        <fullName evidence="4 14">Dol-P-Man:Man(5)GlcNAc(2)-PP-Dol alpha-1,3-mannosyltransferase</fullName>
        <ecNumber evidence="3 14">2.4.1.258</ecNumber>
    </recommendedName>
    <alternativeName>
        <fullName evidence="14">Dol-P-Man-dependent alpha(1-3)-mannosyltransferase</fullName>
    </alternativeName>
</protein>
<dbReference type="RefSeq" id="XP_007872173.1">
    <property type="nucleotide sequence ID" value="XM_007873982.1"/>
</dbReference>
<feature type="transmembrane region" description="Helical" evidence="14">
    <location>
        <begin position="110"/>
        <end position="130"/>
    </location>
</feature>